<evidence type="ECO:0000256" key="1">
    <source>
        <dbReference type="SAM" id="MobiDB-lite"/>
    </source>
</evidence>
<dbReference type="AlphaFoldDB" id="A0A2U1LW04"/>
<proteinExistence type="predicted"/>
<feature type="region of interest" description="Disordered" evidence="1">
    <location>
        <begin position="1"/>
        <end position="28"/>
    </location>
</feature>
<evidence type="ECO:0000313" key="2">
    <source>
        <dbReference type="EMBL" id="PWA53186.1"/>
    </source>
</evidence>
<gene>
    <name evidence="2" type="ORF">CTI12_AA446760</name>
</gene>
<sequence>MPNASPVDAGNADVPQPEMATRGPAVTKQVEPTKQVYGVALTKLIKKVKKIEKTAKSCRAKRRARMVVSDDEDDLEDPSKHGWMIAKIDQDPDISLVQDDVEN</sequence>
<name>A0A2U1LW04_ARTAN</name>
<comment type="caution">
    <text evidence="2">The sequence shown here is derived from an EMBL/GenBank/DDBJ whole genome shotgun (WGS) entry which is preliminary data.</text>
</comment>
<dbReference type="EMBL" id="PKPP01007512">
    <property type="protein sequence ID" value="PWA53186.1"/>
    <property type="molecule type" value="Genomic_DNA"/>
</dbReference>
<reference evidence="2 3" key="1">
    <citation type="journal article" date="2018" name="Mol. Plant">
        <title>The genome of Artemisia annua provides insight into the evolution of Asteraceae family and artemisinin biosynthesis.</title>
        <authorList>
            <person name="Shen Q."/>
            <person name="Zhang L."/>
            <person name="Liao Z."/>
            <person name="Wang S."/>
            <person name="Yan T."/>
            <person name="Shi P."/>
            <person name="Liu M."/>
            <person name="Fu X."/>
            <person name="Pan Q."/>
            <person name="Wang Y."/>
            <person name="Lv Z."/>
            <person name="Lu X."/>
            <person name="Zhang F."/>
            <person name="Jiang W."/>
            <person name="Ma Y."/>
            <person name="Chen M."/>
            <person name="Hao X."/>
            <person name="Li L."/>
            <person name="Tang Y."/>
            <person name="Lv G."/>
            <person name="Zhou Y."/>
            <person name="Sun X."/>
            <person name="Brodelius P.E."/>
            <person name="Rose J.K.C."/>
            <person name="Tang K."/>
        </authorList>
    </citation>
    <scope>NUCLEOTIDE SEQUENCE [LARGE SCALE GENOMIC DNA]</scope>
    <source>
        <strain evidence="3">cv. Huhao1</strain>
        <tissue evidence="2">Leaf</tissue>
    </source>
</reference>
<protein>
    <submittedName>
        <fullName evidence="2">Uncharacterized protein</fullName>
    </submittedName>
</protein>
<accession>A0A2U1LW04</accession>
<dbReference type="Proteomes" id="UP000245207">
    <property type="component" value="Unassembled WGS sequence"/>
</dbReference>
<organism evidence="2 3">
    <name type="scientific">Artemisia annua</name>
    <name type="common">Sweet wormwood</name>
    <dbReference type="NCBI Taxonomy" id="35608"/>
    <lineage>
        <taxon>Eukaryota</taxon>
        <taxon>Viridiplantae</taxon>
        <taxon>Streptophyta</taxon>
        <taxon>Embryophyta</taxon>
        <taxon>Tracheophyta</taxon>
        <taxon>Spermatophyta</taxon>
        <taxon>Magnoliopsida</taxon>
        <taxon>eudicotyledons</taxon>
        <taxon>Gunneridae</taxon>
        <taxon>Pentapetalae</taxon>
        <taxon>asterids</taxon>
        <taxon>campanulids</taxon>
        <taxon>Asterales</taxon>
        <taxon>Asteraceae</taxon>
        <taxon>Asteroideae</taxon>
        <taxon>Anthemideae</taxon>
        <taxon>Artemisiinae</taxon>
        <taxon>Artemisia</taxon>
    </lineage>
</organism>
<keyword evidence="3" id="KW-1185">Reference proteome</keyword>
<evidence type="ECO:0000313" key="3">
    <source>
        <dbReference type="Proteomes" id="UP000245207"/>
    </source>
</evidence>